<proteinExistence type="predicted"/>
<feature type="non-terminal residue" evidence="1">
    <location>
        <position position="1"/>
    </location>
</feature>
<reference evidence="1" key="1">
    <citation type="submission" date="2014-12" db="EMBL/GenBank/DDBJ databases">
        <title>Insight into the proteome of Arion vulgaris.</title>
        <authorList>
            <person name="Aradska J."/>
            <person name="Bulat T."/>
            <person name="Smidak R."/>
            <person name="Sarate P."/>
            <person name="Gangsoo J."/>
            <person name="Sialana F."/>
            <person name="Bilban M."/>
            <person name="Lubec G."/>
        </authorList>
    </citation>
    <scope>NUCLEOTIDE SEQUENCE</scope>
    <source>
        <tissue evidence="1">Skin</tissue>
    </source>
</reference>
<sequence>GHGSFSCEHHVETLTKRERSEVNVEIDGLRETTFSSSETIVSDRVRTIYDRSLSGSTSSVELDHKERL</sequence>
<protein>
    <submittedName>
        <fullName evidence="1">Uncharacterized protein</fullName>
    </submittedName>
</protein>
<name>A0A0B6Y5E6_9EUPU</name>
<feature type="non-terminal residue" evidence="1">
    <location>
        <position position="68"/>
    </location>
</feature>
<gene>
    <name evidence="1" type="primary">ORF13113</name>
</gene>
<dbReference type="EMBL" id="HACG01004453">
    <property type="protein sequence ID" value="CEK51318.1"/>
    <property type="molecule type" value="Transcribed_RNA"/>
</dbReference>
<dbReference type="AlphaFoldDB" id="A0A0B6Y5E6"/>
<accession>A0A0B6Y5E6</accession>
<evidence type="ECO:0000313" key="1">
    <source>
        <dbReference type="EMBL" id="CEK51318.1"/>
    </source>
</evidence>
<organism evidence="1">
    <name type="scientific">Arion vulgaris</name>
    <dbReference type="NCBI Taxonomy" id="1028688"/>
    <lineage>
        <taxon>Eukaryota</taxon>
        <taxon>Metazoa</taxon>
        <taxon>Spiralia</taxon>
        <taxon>Lophotrochozoa</taxon>
        <taxon>Mollusca</taxon>
        <taxon>Gastropoda</taxon>
        <taxon>Heterobranchia</taxon>
        <taxon>Euthyneura</taxon>
        <taxon>Panpulmonata</taxon>
        <taxon>Eupulmonata</taxon>
        <taxon>Stylommatophora</taxon>
        <taxon>Helicina</taxon>
        <taxon>Arionoidea</taxon>
        <taxon>Arionidae</taxon>
        <taxon>Arion</taxon>
    </lineage>
</organism>